<dbReference type="Pfam" id="PF01757">
    <property type="entry name" value="Acyl_transf_3"/>
    <property type="match status" value="1"/>
</dbReference>
<feature type="domain" description="Acyltransferase 3" evidence="3">
    <location>
        <begin position="19"/>
        <end position="348"/>
    </location>
</feature>
<feature type="transmembrane region" description="Helical" evidence="2">
    <location>
        <begin position="400"/>
        <end position="419"/>
    </location>
</feature>
<keyword evidence="2" id="KW-0812">Transmembrane</keyword>
<accession>A0ABY4N1H6</accession>
<gene>
    <name evidence="4" type="ORF">M3M28_03225</name>
</gene>
<name>A0ABY4N1H6_9MICO</name>
<keyword evidence="4" id="KW-0012">Acyltransferase</keyword>
<proteinExistence type="predicted"/>
<protein>
    <submittedName>
        <fullName evidence="4">Acyltransferase</fullName>
    </submittedName>
</protein>
<feature type="transmembrane region" description="Helical" evidence="2">
    <location>
        <begin position="146"/>
        <end position="165"/>
    </location>
</feature>
<feature type="transmembrane region" description="Helical" evidence="2">
    <location>
        <begin position="258"/>
        <end position="275"/>
    </location>
</feature>
<feature type="transmembrane region" description="Helical" evidence="2">
    <location>
        <begin position="330"/>
        <end position="354"/>
    </location>
</feature>
<organism evidence="4">
    <name type="scientific">Gulosibacter sediminis</name>
    <dbReference type="NCBI Taxonomy" id="1729695"/>
    <lineage>
        <taxon>Bacteria</taxon>
        <taxon>Bacillati</taxon>
        <taxon>Actinomycetota</taxon>
        <taxon>Actinomycetes</taxon>
        <taxon>Micrococcales</taxon>
        <taxon>Microbacteriaceae</taxon>
        <taxon>Gulosibacter</taxon>
    </lineage>
</organism>
<feature type="transmembrane region" description="Helical" evidence="2">
    <location>
        <begin position="22"/>
        <end position="44"/>
    </location>
</feature>
<keyword evidence="2" id="KW-0472">Membrane</keyword>
<keyword evidence="2" id="KW-1133">Transmembrane helix</keyword>
<evidence type="ECO:0000256" key="2">
    <source>
        <dbReference type="SAM" id="Phobius"/>
    </source>
</evidence>
<feature type="transmembrane region" description="Helical" evidence="2">
    <location>
        <begin position="64"/>
        <end position="86"/>
    </location>
</feature>
<dbReference type="GO" id="GO:0016746">
    <property type="term" value="F:acyltransferase activity"/>
    <property type="evidence" value="ECO:0007669"/>
    <property type="project" value="UniProtKB-KW"/>
</dbReference>
<sequence length="448" mass="47256">MTVITTKPSPPRASHRDGAIDLLRAASLITVVTLHSLMVGAEIAANGELRTSVALVGESFFVPITWVTQMMPLFFIAGGFASLSQWRRMRERGEGWRAYVAGRSRRLVVPAAVMIAVVGVAITFAGELGLAPELVGEASLRAGQPLWFLAVYLGVTALVPVTSWLHEHHRAATLIALAGAVVAVDALAAATGMPGLAYANLAFVWLFVHQLGYLLLDGEVGPGARGSVALPVAAFVGVLLCVATGASADMYENLNPPNVVLGLYGVVSFGLVRLGKPWLDRIAARPGVARVSAALGPRSMTMYLWHMPLMLTLVGVGFALGAPMPEVHSLAWWLTRLPWLALVALLVFPLAGRLAPIERWTPRLVLPTPRIGDRALAALSVTAGVVGIGAVLVLGFAQPVVVAAALALLTMSIAGANRLTSPKPAARVQPAPQPGELWMRGFPPRDGR</sequence>
<feature type="transmembrane region" description="Helical" evidence="2">
    <location>
        <begin position="196"/>
        <end position="216"/>
    </location>
</feature>
<feature type="transmembrane region" description="Helical" evidence="2">
    <location>
        <begin position="228"/>
        <end position="246"/>
    </location>
</feature>
<evidence type="ECO:0000313" key="4">
    <source>
        <dbReference type="EMBL" id="UQN15491.1"/>
    </source>
</evidence>
<dbReference type="InterPro" id="IPR002656">
    <property type="entry name" value="Acyl_transf_3_dom"/>
</dbReference>
<keyword evidence="4" id="KW-0808">Transferase</keyword>
<evidence type="ECO:0000256" key="1">
    <source>
        <dbReference type="SAM" id="MobiDB-lite"/>
    </source>
</evidence>
<feature type="transmembrane region" description="Helical" evidence="2">
    <location>
        <begin position="303"/>
        <end position="324"/>
    </location>
</feature>
<evidence type="ECO:0000259" key="3">
    <source>
        <dbReference type="Pfam" id="PF01757"/>
    </source>
</evidence>
<feature type="transmembrane region" description="Helical" evidence="2">
    <location>
        <begin position="375"/>
        <end position="394"/>
    </location>
</feature>
<feature type="region of interest" description="Disordered" evidence="1">
    <location>
        <begin position="422"/>
        <end position="448"/>
    </location>
</feature>
<feature type="transmembrane region" description="Helical" evidence="2">
    <location>
        <begin position="107"/>
        <end position="126"/>
    </location>
</feature>
<reference evidence="4" key="1">
    <citation type="submission" date="2022-05" db="EMBL/GenBank/DDBJ databases">
        <title>Complete genome sequence of toluene-degrading Gulosibacter sediminis strain ACHW.36C.</title>
        <authorList>
            <person name="Wai A.C."/>
            <person name="Lai G.K."/>
            <person name="Griffin S.D."/>
            <person name="Leung F.C."/>
        </authorList>
    </citation>
    <scope>NUCLEOTIDE SEQUENCE [LARGE SCALE GENOMIC DNA]</scope>
    <source>
        <strain evidence="4">ACHW.36C</strain>
    </source>
</reference>
<dbReference type="EMBL" id="CP097160">
    <property type="protein sequence ID" value="UQN15491.1"/>
    <property type="molecule type" value="Genomic_DNA"/>
</dbReference>
<feature type="transmembrane region" description="Helical" evidence="2">
    <location>
        <begin position="172"/>
        <end position="190"/>
    </location>
</feature>